<evidence type="ECO:0000313" key="1">
    <source>
        <dbReference type="EMBL" id="HIX45165.1"/>
    </source>
</evidence>
<organism evidence="1 2">
    <name type="scientific">Candidatus Barnesiella excrementipullorum</name>
    <dbReference type="NCBI Taxonomy" id="2838479"/>
    <lineage>
        <taxon>Bacteria</taxon>
        <taxon>Pseudomonadati</taxon>
        <taxon>Bacteroidota</taxon>
        <taxon>Bacteroidia</taxon>
        <taxon>Bacteroidales</taxon>
        <taxon>Barnesiellaceae</taxon>
        <taxon>Barnesiella</taxon>
    </lineage>
</organism>
<sequence>MNENDLRQTAPQQRGMSFDELRRRRRMLEAEVAIEEIRLIENVRKITRPLSIVRSVSSFAFNRFVNGFSLIDGIIYGFRSASWLSGWVRRLIRR</sequence>
<comment type="caution">
    <text evidence="1">The sequence shown here is derived from an EMBL/GenBank/DDBJ whole genome shotgun (WGS) entry which is preliminary data.</text>
</comment>
<protein>
    <submittedName>
        <fullName evidence="1">Uncharacterized protein</fullName>
    </submittedName>
</protein>
<gene>
    <name evidence="1" type="ORF">H9982_02985</name>
</gene>
<name>A0A9D1VRB9_9BACT</name>
<reference evidence="1" key="2">
    <citation type="submission" date="2021-04" db="EMBL/GenBank/DDBJ databases">
        <authorList>
            <person name="Gilroy R."/>
        </authorList>
    </citation>
    <scope>NUCLEOTIDE SEQUENCE</scope>
    <source>
        <strain evidence="1">ChiHjej12B11-16260</strain>
    </source>
</reference>
<proteinExistence type="predicted"/>
<dbReference type="EMBL" id="DXFB01000081">
    <property type="protein sequence ID" value="HIX45165.1"/>
    <property type="molecule type" value="Genomic_DNA"/>
</dbReference>
<reference evidence="1" key="1">
    <citation type="journal article" date="2021" name="PeerJ">
        <title>Extensive microbial diversity within the chicken gut microbiome revealed by metagenomics and culture.</title>
        <authorList>
            <person name="Gilroy R."/>
            <person name="Ravi A."/>
            <person name="Getino M."/>
            <person name="Pursley I."/>
            <person name="Horton D.L."/>
            <person name="Alikhan N.F."/>
            <person name="Baker D."/>
            <person name="Gharbi K."/>
            <person name="Hall N."/>
            <person name="Watson M."/>
            <person name="Adriaenssens E.M."/>
            <person name="Foster-Nyarko E."/>
            <person name="Jarju S."/>
            <person name="Secka A."/>
            <person name="Antonio M."/>
            <person name="Oren A."/>
            <person name="Chaudhuri R.R."/>
            <person name="La Ragione R."/>
            <person name="Hildebrand F."/>
            <person name="Pallen M.J."/>
        </authorList>
    </citation>
    <scope>NUCLEOTIDE SEQUENCE</scope>
    <source>
        <strain evidence="1">ChiHjej12B11-16260</strain>
    </source>
</reference>
<dbReference type="Proteomes" id="UP000824246">
    <property type="component" value="Unassembled WGS sequence"/>
</dbReference>
<accession>A0A9D1VRB9</accession>
<evidence type="ECO:0000313" key="2">
    <source>
        <dbReference type="Proteomes" id="UP000824246"/>
    </source>
</evidence>
<dbReference type="AlphaFoldDB" id="A0A9D1VRB9"/>